<dbReference type="Gene3D" id="3.30.700.10">
    <property type="entry name" value="Glycoprotein, Type 4 Pilin"/>
    <property type="match status" value="1"/>
</dbReference>
<dbReference type="InterPro" id="IPR013545">
    <property type="entry name" value="T2SS_protein-GspG_C"/>
</dbReference>
<evidence type="ECO:0000256" key="3">
    <source>
        <dbReference type="ARBA" id="ARBA00020042"/>
    </source>
</evidence>
<dbReference type="RefSeq" id="WP_096462400.1">
    <property type="nucleotide sequence ID" value="NZ_AP014936.1"/>
</dbReference>
<dbReference type="NCBIfam" id="TIGR02532">
    <property type="entry name" value="IV_pilin_GFxxxE"/>
    <property type="match status" value="1"/>
</dbReference>
<accession>A0A1C7AFG8</accession>
<reference evidence="12 13" key="1">
    <citation type="submission" date="2015-08" db="EMBL/GenBank/DDBJ databases">
        <title>Complete genome sequence of Sulfurifustis variabilis.</title>
        <authorList>
            <person name="Miura A."/>
            <person name="Kojima H."/>
            <person name="Fukui M."/>
        </authorList>
    </citation>
    <scope>NUCLEOTIDE SEQUENCE [LARGE SCALE GENOMIC DNA]</scope>
    <source>
        <strain evidence="13">skN76</strain>
    </source>
</reference>
<keyword evidence="4" id="KW-1003">Cell membrane</keyword>
<proteinExistence type="inferred from homology"/>
<evidence type="ECO:0000256" key="10">
    <source>
        <dbReference type="SAM" id="Phobius"/>
    </source>
</evidence>
<dbReference type="GO" id="GO:0005886">
    <property type="term" value="C:plasma membrane"/>
    <property type="evidence" value="ECO:0007669"/>
    <property type="project" value="UniProtKB-SubCell"/>
</dbReference>
<keyword evidence="8 10" id="KW-1133">Transmembrane helix</keyword>
<evidence type="ECO:0000256" key="9">
    <source>
        <dbReference type="ARBA" id="ARBA00023136"/>
    </source>
</evidence>
<keyword evidence="5" id="KW-0488">Methylation</keyword>
<evidence type="ECO:0000256" key="2">
    <source>
        <dbReference type="ARBA" id="ARBA00009984"/>
    </source>
</evidence>
<dbReference type="KEGG" id="sva:SVA_3529"/>
<dbReference type="AlphaFoldDB" id="A0A1C7AFG8"/>
<keyword evidence="13" id="KW-1185">Reference proteome</keyword>
<protein>
    <recommendedName>
        <fullName evidence="3">Type II secretion system core protein G</fullName>
    </recommendedName>
</protein>
<organism evidence="12 13">
    <name type="scientific">Sulfurifustis variabilis</name>
    <dbReference type="NCBI Taxonomy" id="1675686"/>
    <lineage>
        <taxon>Bacteria</taxon>
        <taxon>Pseudomonadati</taxon>
        <taxon>Pseudomonadota</taxon>
        <taxon>Gammaproteobacteria</taxon>
        <taxon>Acidiferrobacterales</taxon>
        <taxon>Acidiferrobacteraceae</taxon>
        <taxon>Sulfurifustis</taxon>
    </lineage>
</organism>
<keyword evidence="6" id="KW-0997">Cell inner membrane</keyword>
<evidence type="ECO:0000313" key="13">
    <source>
        <dbReference type="Proteomes" id="UP000218899"/>
    </source>
</evidence>
<keyword evidence="7 10" id="KW-0812">Transmembrane</keyword>
<keyword evidence="9 10" id="KW-0472">Membrane</keyword>
<dbReference type="EMBL" id="AP014936">
    <property type="protein sequence ID" value="BAU50065.1"/>
    <property type="molecule type" value="Genomic_DNA"/>
</dbReference>
<dbReference type="PROSITE" id="PS00409">
    <property type="entry name" value="PROKAR_NTER_METHYL"/>
    <property type="match status" value="1"/>
</dbReference>
<dbReference type="Pfam" id="PF07963">
    <property type="entry name" value="N_methyl"/>
    <property type="match status" value="1"/>
</dbReference>
<feature type="domain" description="Type II secretion system protein GspG C-terminal" evidence="11">
    <location>
        <begin position="41"/>
        <end position="148"/>
    </location>
</feature>
<name>A0A1C7AFG8_9GAMM</name>
<dbReference type="InterPro" id="IPR045584">
    <property type="entry name" value="Pilin-like"/>
</dbReference>
<dbReference type="PANTHER" id="PTHR30093:SF45">
    <property type="entry name" value="TYPE II SECRETION SYSTEM CORE PROTEIN G"/>
    <property type="match status" value="1"/>
</dbReference>
<evidence type="ECO:0000256" key="6">
    <source>
        <dbReference type="ARBA" id="ARBA00022519"/>
    </source>
</evidence>
<comment type="subcellular location">
    <subcellularLocation>
        <location evidence="1">Cell inner membrane</location>
        <topology evidence="1">Single-pass membrane protein</topology>
    </subcellularLocation>
</comment>
<dbReference type="PANTHER" id="PTHR30093">
    <property type="entry name" value="GENERAL SECRETION PATHWAY PROTEIN G"/>
    <property type="match status" value="1"/>
</dbReference>
<evidence type="ECO:0000256" key="4">
    <source>
        <dbReference type="ARBA" id="ARBA00022475"/>
    </source>
</evidence>
<evidence type="ECO:0000256" key="7">
    <source>
        <dbReference type="ARBA" id="ARBA00022692"/>
    </source>
</evidence>
<gene>
    <name evidence="12" type="ORF">SVA_3529</name>
</gene>
<dbReference type="Proteomes" id="UP000218899">
    <property type="component" value="Chromosome"/>
</dbReference>
<dbReference type="Pfam" id="PF08334">
    <property type="entry name" value="T2SSG"/>
    <property type="match status" value="1"/>
</dbReference>
<evidence type="ECO:0000256" key="5">
    <source>
        <dbReference type="ARBA" id="ARBA00022481"/>
    </source>
</evidence>
<dbReference type="GO" id="GO:0015627">
    <property type="term" value="C:type II protein secretion system complex"/>
    <property type="evidence" value="ECO:0007669"/>
    <property type="project" value="InterPro"/>
</dbReference>
<dbReference type="InterPro" id="IPR010054">
    <property type="entry name" value="Type2_sec_GspG"/>
</dbReference>
<evidence type="ECO:0000256" key="8">
    <source>
        <dbReference type="ARBA" id="ARBA00022989"/>
    </source>
</evidence>
<feature type="transmembrane region" description="Helical" evidence="10">
    <location>
        <begin position="21"/>
        <end position="43"/>
    </location>
</feature>
<evidence type="ECO:0000256" key="1">
    <source>
        <dbReference type="ARBA" id="ARBA00004377"/>
    </source>
</evidence>
<dbReference type="SUPFAM" id="SSF54523">
    <property type="entry name" value="Pili subunits"/>
    <property type="match status" value="1"/>
</dbReference>
<sequence length="149" mass="16196">MRTRRSSKNAHEGAGPRGFTLLELLVVLVILSLLAGLVGPQVMKHVGASKTKTAHVQIEELATALDVYRLETGAYPTTAQGLALLVEKPAGLEGWNGPYLRKPVLPKDPWGREYRYRAPGEHGPYDLYTFGADNVEGGEGENADVASWK</sequence>
<dbReference type="PRINTS" id="PR00813">
    <property type="entry name" value="BCTERIALGSPG"/>
</dbReference>
<dbReference type="InterPro" id="IPR000983">
    <property type="entry name" value="Bac_GSPG_pilin"/>
</dbReference>
<evidence type="ECO:0000313" key="12">
    <source>
        <dbReference type="EMBL" id="BAU50065.1"/>
    </source>
</evidence>
<dbReference type="InterPro" id="IPR012902">
    <property type="entry name" value="N_methyl_site"/>
</dbReference>
<dbReference type="GO" id="GO:0015628">
    <property type="term" value="P:protein secretion by the type II secretion system"/>
    <property type="evidence" value="ECO:0007669"/>
    <property type="project" value="InterPro"/>
</dbReference>
<comment type="similarity">
    <text evidence="2">Belongs to the GSP G family.</text>
</comment>
<dbReference type="NCBIfam" id="TIGR01710">
    <property type="entry name" value="typeII_sec_gspG"/>
    <property type="match status" value="1"/>
</dbReference>
<evidence type="ECO:0000259" key="11">
    <source>
        <dbReference type="Pfam" id="PF08334"/>
    </source>
</evidence>
<dbReference type="OrthoDB" id="9795612at2"/>